<dbReference type="Proteomes" id="UP000247565">
    <property type="component" value="Unassembled WGS sequence"/>
</dbReference>
<evidence type="ECO:0000313" key="1">
    <source>
        <dbReference type="EMBL" id="PXY99850.1"/>
    </source>
</evidence>
<evidence type="ECO:0000313" key="2">
    <source>
        <dbReference type="Proteomes" id="UP000247565"/>
    </source>
</evidence>
<keyword evidence="2" id="KW-1185">Reference proteome</keyword>
<dbReference type="EMBL" id="QGLT01000004">
    <property type="protein sequence ID" value="PXY99850.1"/>
    <property type="molecule type" value="Genomic_DNA"/>
</dbReference>
<protein>
    <submittedName>
        <fullName evidence="1">Uncharacterized protein</fullName>
    </submittedName>
</protein>
<proteinExistence type="predicted"/>
<gene>
    <name evidence="1" type="ORF">DK869_07925</name>
</gene>
<reference evidence="1 2" key="1">
    <citation type="submission" date="2018-05" db="EMBL/GenBank/DDBJ databases">
        <title>Reference genomes for bee gut microbiota database.</title>
        <authorList>
            <person name="Ellegaard K.M."/>
        </authorList>
    </citation>
    <scope>NUCLEOTIDE SEQUENCE [LARGE SCALE GENOMIC DNA]</scope>
    <source>
        <strain evidence="1 2">ESL0284</strain>
    </source>
</reference>
<organism evidence="1 2">
    <name type="scientific">Commensalibacter melissae</name>
    <dbReference type="NCBI Taxonomy" id="2070537"/>
    <lineage>
        <taxon>Bacteria</taxon>
        <taxon>Pseudomonadati</taxon>
        <taxon>Pseudomonadota</taxon>
        <taxon>Alphaproteobacteria</taxon>
        <taxon>Acetobacterales</taxon>
        <taxon>Acetobacteraceae</taxon>
    </lineage>
</organism>
<sequence length="84" mass="9862">MENPRARKIKFLKKHKLPLEIMILIMNKALEEKKYETALEIAYKTAPYCHPKLNDAKVEMTQIKTLEDMSEEELKNFIGKVALK</sequence>
<dbReference type="RefSeq" id="WP_110439470.1">
    <property type="nucleotide sequence ID" value="NZ_CP046393.1"/>
</dbReference>
<accession>A0A318MVG8</accession>
<comment type="caution">
    <text evidence="1">The sequence shown here is derived from an EMBL/GenBank/DDBJ whole genome shotgun (WGS) entry which is preliminary data.</text>
</comment>
<name>A0A318MVG8_9PROT</name>
<dbReference type="AlphaFoldDB" id="A0A318MVG8"/>